<protein>
    <recommendedName>
        <fullName evidence="1">alkaline phosphatase</fullName>
        <ecNumber evidence="1">3.1.3.1</ecNumber>
    </recommendedName>
</protein>
<keyword evidence="4" id="KW-1133">Transmembrane helix</keyword>
<name>A0ABR3HQ92_LOXSC</name>
<dbReference type="CDD" id="cd16012">
    <property type="entry name" value="ALP"/>
    <property type="match status" value="1"/>
</dbReference>
<evidence type="ECO:0000256" key="5">
    <source>
        <dbReference type="SAM" id="SignalP"/>
    </source>
</evidence>
<evidence type="ECO:0000313" key="6">
    <source>
        <dbReference type="EMBL" id="KAL0878736.1"/>
    </source>
</evidence>
<evidence type="ECO:0000256" key="1">
    <source>
        <dbReference type="ARBA" id="ARBA00012647"/>
    </source>
</evidence>
<gene>
    <name evidence="6" type="ORF">ABMA27_003784</name>
</gene>
<dbReference type="EC" id="3.1.3.1" evidence="1"/>
<dbReference type="Pfam" id="PF00245">
    <property type="entry name" value="Alk_phosphatase"/>
    <property type="match status" value="1"/>
</dbReference>
<evidence type="ECO:0000256" key="2">
    <source>
        <dbReference type="ARBA" id="ARBA00022553"/>
    </source>
</evidence>
<keyword evidence="5" id="KW-0732">Signal</keyword>
<keyword evidence="7" id="KW-1185">Reference proteome</keyword>
<dbReference type="InterPro" id="IPR017850">
    <property type="entry name" value="Alkaline_phosphatase_core_sf"/>
</dbReference>
<keyword evidence="4" id="KW-0812">Transmembrane</keyword>
<organism evidence="6 7">
    <name type="scientific">Loxostege sticticalis</name>
    <name type="common">Beet webworm moth</name>
    <dbReference type="NCBI Taxonomy" id="481309"/>
    <lineage>
        <taxon>Eukaryota</taxon>
        <taxon>Metazoa</taxon>
        <taxon>Ecdysozoa</taxon>
        <taxon>Arthropoda</taxon>
        <taxon>Hexapoda</taxon>
        <taxon>Insecta</taxon>
        <taxon>Pterygota</taxon>
        <taxon>Neoptera</taxon>
        <taxon>Endopterygota</taxon>
        <taxon>Lepidoptera</taxon>
        <taxon>Glossata</taxon>
        <taxon>Ditrysia</taxon>
        <taxon>Pyraloidea</taxon>
        <taxon>Crambidae</taxon>
        <taxon>Pyraustinae</taxon>
        <taxon>Loxostege</taxon>
    </lineage>
</organism>
<dbReference type="EMBL" id="JBEUOH010000015">
    <property type="protein sequence ID" value="KAL0878736.1"/>
    <property type="molecule type" value="Genomic_DNA"/>
</dbReference>
<proteinExistence type="inferred from homology"/>
<evidence type="ECO:0000256" key="4">
    <source>
        <dbReference type="SAM" id="Phobius"/>
    </source>
</evidence>
<accession>A0ABR3HQ92</accession>
<comment type="caution">
    <text evidence="6">The sequence shown here is derived from an EMBL/GenBank/DDBJ whole genome shotgun (WGS) entry which is preliminary data.</text>
</comment>
<dbReference type="Proteomes" id="UP001549920">
    <property type="component" value="Unassembled WGS sequence"/>
</dbReference>
<keyword evidence="4" id="KW-0472">Membrane</keyword>
<dbReference type="EMBL" id="JBEUOH010000015">
    <property type="protein sequence ID" value="KAL0878735.1"/>
    <property type="molecule type" value="Genomic_DNA"/>
</dbReference>
<evidence type="ECO:0000256" key="3">
    <source>
        <dbReference type="RuleBase" id="RU003946"/>
    </source>
</evidence>
<dbReference type="SMART" id="SM00098">
    <property type="entry name" value="alkPPc"/>
    <property type="match status" value="1"/>
</dbReference>
<feature type="transmembrane region" description="Helical" evidence="4">
    <location>
        <begin position="495"/>
        <end position="516"/>
    </location>
</feature>
<dbReference type="InterPro" id="IPR001952">
    <property type="entry name" value="Alkaline_phosphatase"/>
</dbReference>
<feature type="signal peptide" evidence="5">
    <location>
        <begin position="1"/>
        <end position="19"/>
    </location>
</feature>
<dbReference type="PANTHER" id="PTHR11596">
    <property type="entry name" value="ALKALINE PHOSPHATASE"/>
    <property type="match status" value="1"/>
</dbReference>
<dbReference type="Gene3D" id="3.40.720.10">
    <property type="entry name" value="Alkaline Phosphatase, subunit A"/>
    <property type="match status" value="1"/>
</dbReference>
<comment type="similarity">
    <text evidence="3">Belongs to the alkaline phosphatase family.</text>
</comment>
<sequence length="520" mass="57638">MRSDLVVTFALFLLHSVVSLRTDQQYWKELAKNELEEALQVKWNVNTAKNVIIFVGDGMGPNTVTATRIYKGGESHRLVYEKFPHMGLLKTYSADKMVPDSACTASALFTGVKINKDTVGVDASVKRKDCARSLNPETRLKSLAAEALSAGKAAGFVTTMRVTHATPSPLYAHSADRLWECDAFVPPAAQQCKDIARQLIEDEPGRSLNVILGGGRRTLVSSPDDSDNPWECTRKDGRNLIEEYKKDKESRGLKYSVVTNNRELRSFNANDTDYLMGIFADSHLKYEYQKDKRPEGMPSISDMVEAAIKVLRRNSTGYFLMVEGGNIDMAHHRGRAKVAINESAAMEEAVKLALAMTDEEDTLLIVTSDHTHTLSINGYPDRGSNIFSIAAPSTFDKVNYTTLSYGVGGPDSFQYYVKTEGNETKVERRDASLNNTDSMDYHQIAAIRDVENIHGGGDVTIYARGPYAHLFHNVHEQHYVYHAVMYAAKMGARSFAHSCAASAVTLATLLVFTLLVHSDR</sequence>
<dbReference type="SUPFAM" id="SSF53649">
    <property type="entry name" value="Alkaline phosphatase-like"/>
    <property type="match status" value="1"/>
</dbReference>
<dbReference type="PANTHER" id="PTHR11596:SF5">
    <property type="entry name" value="ALKALINE PHOSPHATASE"/>
    <property type="match status" value="1"/>
</dbReference>
<feature type="chain" id="PRO_5045031753" description="alkaline phosphatase" evidence="5">
    <location>
        <begin position="20"/>
        <end position="520"/>
    </location>
</feature>
<keyword evidence="2" id="KW-0597">Phosphoprotein</keyword>
<dbReference type="PRINTS" id="PR00113">
    <property type="entry name" value="ALKPHPHTASE"/>
</dbReference>
<evidence type="ECO:0000313" key="7">
    <source>
        <dbReference type="Proteomes" id="UP001549920"/>
    </source>
</evidence>
<reference evidence="6 7" key="1">
    <citation type="submission" date="2024-06" db="EMBL/GenBank/DDBJ databases">
        <title>A chromosome-level genome assembly of beet webworm, Loxostege sticticalis.</title>
        <authorList>
            <person name="Zhang Y."/>
        </authorList>
    </citation>
    <scope>NUCLEOTIDE SEQUENCE [LARGE SCALE GENOMIC DNA]</scope>
    <source>
        <strain evidence="6">AQ026</strain>
        <tissue evidence="6">Whole body</tissue>
    </source>
</reference>